<evidence type="ECO:0000313" key="3">
    <source>
        <dbReference type="EMBL" id="QIN81955.1"/>
    </source>
</evidence>
<name>A0A6G8Q647_9ACTN</name>
<sequence>MELYRVERDPVERGHGVLDPRHAPAAGRLPRRPALRRRRPYRRRGEGVVVNEEARALVERQARAWEAGDLDAIVADFAPDGVLTSPGGTWRGPGEIRAAAEGFFDAAESVTVEVTRVLLDNDAGAVEWTWTEKRAGGTYVAEDAIIFELRDGRIVYWREYFDPSELERPAP</sequence>
<dbReference type="InterPro" id="IPR011944">
    <property type="entry name" value="Steroid_delta5-4_isomerase"/>
</dbReference>
<dbReference type="Gene3D" id="3.10.450.50">
    <property type="match status" value="1"/>
</dbReference>
<dbReference type="SUPFAM" id="SSF54427">
    <property type="entry name" value="NTF2-like"/>
    <property type="match status" value="1"/>
</dbReference>
<dbReference type="Proteomes" id="UP000501452">
    <property type="component" value="Chromosome"/>
</dbReference>
<proteinExistence type="predicted"/>
<dbReference type="InterPro" id="IPR032710">
    <property type="entry name" value="NTF2-like_dom_sf"/>
</dbReference>
<keyword evidence="4" id="KW-1185">Reference proteome</keyword>
<evidence type="ECO:0000313" key="4">
    <source>
        <dbReference type="Proteomes" id="UP000501452"/>
    </source>
</evidence>
<dbReference type="NCBIfam" id="TIGR02246">
    <property type="entry name" value="SgcJ/EcaC family oxidoreductase"/>
    <property type="match status" value="1"/>
</dbReference>
<evidence type="ECO:0000256" key="1">
    <source>
        <dbReference type="SAM" id="MobiDB-lite"/>
    </source>
</evidence>
<feature type="domain" description="SnoaL-like" evidence="2">
    <location>
        <begin position="58"/>
        <end position="157"/>
    </location>
</feature>
<feature type="region of interest" description="Disordered" evidence="1">
    <location>
        <begin position="14"/>
        <end position="36"/>
    </location>
</feature>
<accession>A0A6G8Q647</accession>
<dbReference type="KEGG" id="rub:GBA63_04325"/>
<evidence type="ECO:0000259" key="2">
    <source>
        <dbReference type="Pfam" id="PF12680"/>
    </source>
</evidence>
<dbReference type="Pfam" id="PF12680">
    <property type="entry name" value="SnoaL_2"/>
    <property type="match status" value="1"/>
</dbReference>
<dbReference type="InterPro" id="IPR037401">
    <property type="entry name" value="SnoaL-like"/>
</dbReference>
<dbReference type="AlphaFoldDB" id="A0A6G8Q647"/>
<reference evidence="3 4" key="1">
    <citation type="submission" date="2019-10" db="EMBL/GenBank/DDBJ databases">
        <title>Rubrobacter sp nov SCSIO 52090 isolated from a deep-sea sediment in the South China Sea.</title>
        <authorList>
            <person name="Chen R.W."/>
        </authorList>
    </citation>
    <scope>NUCLEOTIDE SEQUENCE [LARGE SCALE GENOMIC DNA]</scope>
    <source>
        <strain evidence="3 4">SCSIO 52909</strain>
    </source>
</reference>
<gene>
    <name evidence="3" type="ORF">GBA63_04325</name>
</gene>
<dbReference type="EMBL" id="CP045119">
    <property type="protein sequence ID" value="QIN81955.1"/>
    <property type="molecule type" value="Genomic_DNA"/>
</dbReference>
<organism evidence="3 4">
    <name type="scientific">Rubrobacter tropicus</name>
    <dbReference type="NCBI Taxonomy" id="2653851"/>
    <lineage>
        <taxon>Bacteria</taxon>
        <taxon>Bacillati</taxon>
        <taxon>Actinomycetota</taxon>
        <taxon>Rubrobacteria</taxon>
        <taxon>Rubrobacterales</taxon>
        <taxon>Rubrobacteraceae</taxon>
        <taxon>Rubrobacter</taxon>
    </lineage>
</organism>
<protein>
    <submittedName>
        <fullName evidence="3">SgcJ/EcaC family oxidoreductase</fullName>
    </submittedName>
</protein>